<dbReference type="Pfam" id="PF05685">
    <property type="entry name" value="Uma2"/>
    <property type="match status" value="1"/>
</dbReference>
<proteinExistence type="predicted"/>
<protein>
    <submittedName>
        <fullName evidence="2">Uma2 family endonuclease</fullName>
    </submittedName>
</protein>
<dbReference type="AlphaFoldDB" id="A0A951Q632"/>
<reference evidence="2" key="2">
    <citation type="journal article" date="2022" name="Microbiol. Resour. Announc.">
        <title>Metagenome Sequencing to Explore Phylogenomics of Terrestrial Cyanobacteria.</title>
        <authorList>
            <person name="Ward R.D."/>
            <person name="Stajich J.E."/>
            <person name="Johansen J.R."/>
            <person name="Huntemann M."/>
            <person name="Clum A."/>
            <person name="Foster B."/>
            <person name="Foster B."/>
            <person name="Roux S."/>
            <person name="Palaniappan K."/>
            <person name="Varghese N."/>
            <person name="Mukherjee S."/>
            <person name="Reddy T.B.K."/>
            <person name="Daum C."/>
            <person name="Copeland A."/>
            <person name="Chen I.A."/>
            <person name="Ivanova N.N."/>
            <person name="Kyrpides N.C."/>
            <person name="Shapiro N."/>
            <person name="Eloe-Fadrosh E.A."/>
            <person name="Pietrasiak N."/>
        </authorList>
    </citation>
    <scope>NUCLEOTIDE SEQUENCE</scope>
    <source>
        <strain evidence="2">JT2-VF2</strain>
    </source>
</reference>
<dbReference type="CDD" id="cd06260">
    <property type="entry name" value="DUF820-like"/>
    <property type="match status" value="1"/>
</dbReference>
<dbReference type="InterPro" id="IPR012296">
    <property type="entry name" value="Nuclease_put_TT1808"/>
</dbReference>
<gene>
    <name evidence="2" type="ORF">KME32_30370</name>
</gene>
<comment type="caution">
    <text evidence="2">The sequence shown here is derived from an EMBL/GenBank/DDBJ whole genome shotgun (WGS) entry which is preliminary data.</text>
</comment>
<sequence length="180" mass="20469">MKTLAKWSVDDYHRMIQAGILRDRRVELLAGEIVEMSPETPIHYSTAKRGAKYLEELLLGRADVRFNGPITLSNSEPEPDIAIVRLPESAYNNRHPRPEDIFWIVEVAKTSLKKDLELKAAIYANANIQEYWVLNLSSKQIIVFRYPQNGQYTSEETIGEGAVIPLAFSDVQVSVERLLV</sequence>
<dbReference type="Proteomes" id="UP000715781">
    <property type="component" value="Unassembled WGS sequence"/>
</dbReference>
<dbReference type="InterPro" id="IPR008538">
    <property type="entry name" value="Uma2"/>
</dbReference>
<evidence type="ECO:0000313" key="3">
    <source>
        <dbReference type="Proteomes" id="UP000715781"/>
    </source>
</evidence>
<accession>A0A951Q632</accession>
<evidence type="ECO:0000259" key="1">
    <source>
        <dbReference type="Pfam" id="PF05685"/>
    </source>
</evidence>
<dbReference type="PANTHER" id="PTHR35400:SF1">
    <property type="entry name" value="SLR1083 PROTEIN"/>
    <property type="match status" value="1"/>
</dbReference>
<dbReference type="SUPFAM" id="SSF52980">
    <property type="entry name" value="Restriction endonuclease-like"/>
    <property type="match status" value="1"/>
</dbReference>
<name>A0A951Q632_9NOST</name>
<keyword evidence="2" id="KW-0540">Nuclease</keyword>
<dbReference type="PANTHER" id="PTHR35400">
    <property type="entry name" value="SLR1083 PROTEIN"/>
    <property type="match status" value="1"/>
</dbReference>
<keyword evidence="2" id="KW-0378">Hydrolase</keyword>
<organism evidence="2 3">
    <name type="scientific">Mojavia pulchra JT2-VF2</name>
    <dbReference type="NCBI Taxonomy" id="287848"/>
    <lineage>
        <taxon>Bacteria</taxon>
        <taxon>Bacillati</taxon>
        <taxon>Cyanobacteriota</taxon>
        <taxon>Cyanophyceae</taxon>
        <taxon>Nostocales</taxon>
        <taxon>Nostocaceae</taxon>
    </lineage>
</organism>
<reference evidence="2" key="1">
    <citation type="submission" date="2021-05" db="EMBL/GenBank/DDBJ databases">
        <authorList>
            <person name="Pietrasiak N."/>
            <person name="Ward R."/>
            <person name="Stajich J.E."/>
            <person name="Kurbessoian T."/>
        </authorList>
    </citation>
    <scope>NUCLEOTIDE SEQUENCE</scope>
    <source>
        <strain evidence="2">JT2-VF2</strain>
    </source>
</reference>
<dbReference type="Gene3D" id="3.90.1570.10">
    <property type="entry name" value="tt1808, chain A"/>
    <property type="match status" value="1"/>
</dbReference>
<evidence type="ECO:0000313" key="2">
    <source>
        <dbReference type="EMBL" id="MBW4565317.1"/>
    </source>
</evidence>
<feature type="domain" description="Putative restriction endonuclease" evidence="1">
    <location>
        <begin position="10"/>
        <end position="175"/>
    </location>
</feature>
<dbReference type="InterPro" id="IPR011335">
    <property type="entry name" value="Restrct_endonuc-II-like"/>
</dbReference>
<dbReference type="EMBL" id="JAHHHN010000034">
    <property type="protein sequence ID" value="MBW4565317.1"/>
    <property type="molecule type" value="Genomic_DNA"/>
</dbReference>
<dbReference type="GO" id="GO:0004519">
    <property type="term" value="F:endonuclease activity"/>
    <property type="evidence" value="ECO:0007669"/>
    <property type="project" value="UniProtKB-KW"/>
</dbReference>
<keyword evidence="2" id="KW-0255">Endonuclease</keyword>